<protein>
    <recommendedName>
        <fullName evidence="2">histidine kinase</fullName>
        <ecNumber evidence="2">2.7.13.3</ecNumber>
    </recommendedName>
</protein>
<dbReference type="Pfam" id="PF07730">
    <property type="entry name" value="HisKA_3"/>
    <property type="match status" value="1"/>
</dbReference>
<evidence type="ECO:0000256" key="5">
    <source>
        <dbReference type="ARBA" id="ARBA00022741"/>
    </source>
</evidence>
<evidence type="ECO:0000256" key="4">
    <source>
        <dbReference type="ARBA" id="ARBA00022679"/>
    </source>
</evidence>
<dbReference type="Proteomes" id="UP000598217">
    <property type="component" value="Unassembled WGS sequence"/>
</dbReference>
<evidence type="ECO:0000259" key="12">
    <source>
        <dbReference type="Pfam" id="PF07730"/>
    </source>
</evidence>
<dbReference type="RefSeq" id="WP_191276345.1">
    <property type="nucleotide sequence ID" value="NZ_BMXJ01000013.1"/>
</dbReference>
<dbReference type="InterPro" id="IPR036890">
    <property type="entry name" value="HATPase_C_sf"/>
</dbReference>
<evidence type="ECO:0000256" key="7">
    <source>
        <dbReference type="ARBA" id="ARBA00022840"/>
    </source>
</evidence>
<feature type="compositionally biased region" description="Low complexity" evidence="9">
    <location>
        <begin position="379"/>
        <end position="403"/>
    </location>
</feature>
<dbReference type="InterPro" id="IPR011712">
    <property type="entry name" value="Sig_transdc_His_kin_sub3_dim/P"/>
</dbReference>
<feature type="region of interest" description="Disordered" evidence="9">
    <location>
        <begin position="327"/>
        <end position="347"/>
    </location>
</feature>
<dbReference type="EC" id="2.7.13.3" evidence="2"/>
<evidence type="ECO:0000256" key="3">
    <source>
        <dbReference type="ARBA" id="ARBA00022553"/>
    </source>
</evidence>
<dbReference type="Pfam" id="PF23539">
    <property type="entry name" value="DUF7134"/>
    <property type="match status" value="1"/>
</dbReference>
<dbReference type="Gene3D" id="1.20.5.1930">
    <property type="match status" value="1"/>
</dbReference>
<keyword evidence="10" id="KW-0472">Membrane</keyword>
<keyword evidence="7" id="KW-0067">ATP-binding</keyword>
<reference evidence="14 15" key="1">
    <citation type="submission" date="2020-10" db="EMBL/GenBank/DDBJ databases">
        <title>Sequencing the genomes of 1000 actinobacteria strains.</title>
        <authorList>
            <person name="Klenk H.-P."/>
        </authorList>
    </citation>
    <scope>NUCLEOTIDE SEQUENCE [LARGE SCALE GENOMIC DNA]</scope>
    <source>
        <strain evidence="14 15">DSM 45157</strain>
    </source>
</reference>
<keyword evidence="3" id="KW-0597">Phosphoprotein</keyword>
<dbReference type="EMBL" id="JADBDY010000001">
    <property type="protein sequence ID" value="MBE1455880.1"/>
    <property type="molecule type" value="Genomic_DNA"/>
</dbReference>
<evidence type="ECO:0000256" key="1">
    <source>
        <dbReference type="ARBA" id="ARBA00000085"/>
    </source>
</evidence>
<keyword evidence="10" id="KW-0812">Transmembrane</keyword>
<sequence>MTSLRRFPHLWRRLDVTVRDLPLALLLLTASLVPALHGHGTELGGVPNRPFDALGMAAVALQCLPLAGRRRWPALSLTLVAAGFALDQLSGYHLVAGTALPIALLSAGAHLPSYRRTTTVVGSAAYAVLALALTQLGTGESPAGWVTFYAALAFSWGAGAWLRSTRAAEAEHRRRVAVDTRAAERARIARELHDVVTHHVTAMVVQTEAARYLTASPERLDQTLDTVTDTGRRAITDLRHLLDVLDPDHTAPAPGADEGLFSVVERTRGAGQPVEFSEEGTPAASRGSADLVAHRVVQESLTNALKYAHGSPTTVRVRHRPEEITVNVSTDRSGPPGTSPGGSGRGLVGLRERVEVLGGDFTAGPHDDGGFTVHARIPARAPSGGSAGRRAAARADNQAGGGT</sequence>
<keyword evidence="8" id="KW-0902">Two-component regulatory system</keyword>
<feature type="domain" description="DUF7134" evidence="13">
    <location>
        <begin position="11"/>
        <end position="162"/>
    </location>
</feature>
<comment type="caution">
    <text evidence="14">The sequence shown here is derived from an EMBL/GenBank/DDBJ whole genome shotgun (WGS) entry which is preliminary data.</text>
</comment>
<evidence type="ECO:0000259" key="11">
    <source>
        <dbReference type="Pfam" id="PF02518"/>
    </source>
</evidence>
<dbReference type="PANTHER" id="PTHR24421">
    <property type="entry name" value="NITRATE/NITRITE SENSOR PROTEIN NARX-RELATED"/>
    <property type="match status" value="1"/>
</dbReference>
<dbReference type="InterPro" id="IPR050482">
    <property type="entry name" value="Sensor_HK_TwoCompSys"/>
</dbReference>
<evidence type="ECO:0000313" key="14">
    <source>
        <dbReference type="EMBL" id="MBE1455880.1"/>
    </source>
</evidence>
<feature type="domain" description="Histidine kinase/HSP90-like ATPase" evidence="11">
    <location>
        <begin position="293"/>
        <end position="380"/>
    </location>
</feature>
<keyword evidence="15" id="KW-1185">Reference proteome</keyword>
<evidence type="ECO:0000256" key="2">
    <source>
        <dbReference type="ARBA" id="ARBA00012438"/>
    </source>
</evidence>
<evidence type="ECO:0000256" key="6">
    <source>
        <dbReference type="ARBA" id="ARBA00022777"/>
    </source>
</evidence>
<dbReference type="GO" id="GO:0016301">
    <property type="term" value="F:kinase activity"/>
    <property type="evidence" value="ECO:0007669"/>
    <property type="project" value="UniProtKB-KW"/>
</dbReference>
<evidence type="ECO:0000256" key="10">
    <source>
        <dbReference type="SAM" id="Phobius"/>
    </source>
</evidence>
<evidence type="ECO:0000259" key="13">
    <source>
        <dbReference type="Pfam" id="PF23539"/>
    </source>
</evidence>
<keyword evidence="6 14" id="KW-0418">Kinase</keyword>
<organism evidence="14 15">
    <name type="scientific">Nocardiopsis terrae</name>
    <dbReference type="NCBI Taxonomy" id="372655"/>
    <lineage>
        <taxon>Bacteria</taxon>
        <taxon>Bacillati</taxon>
        <taxon>Actinomycetota</taxon>
        <taxon>Actinomycetes</taxon>
        <taxon>Streptosporangiales</taxon>
        <taxon>Nocardiopsidaceae</taxon>
        <taxon>Nocardiopsis</taxon>
    </lineage>
</organism>
<keyword evidence="10" id="KW-1133">Transmembrane helix</keyword>
<keyword evidence="4" id="KW-0808">Transferase</keyword>
<accession>A0ABR9HAQ2</accession>
<feature type="transmembrane region" description="Helical" evidence="10">
    <location>
        <begin position="143"/>
        <end position="162"/>
    </location>
</feature>
<feature type="region of interest" description="Disordered" evidence="9">
    <location>
        <begin position="359"/>
        <end position="403"/>
    </location>
</feature>
<keyword evidence="5" id="KW-0547">Nucleotide-binding</keyword>
<feature type="transmembrane region" description="Helical" evidence="10">
    <location>
        <begin position="92"/>
        <end position="111"/>
    </location>
</feature>
<gene>
    <name evidence="14" type="ORF">H4W79_000094</name>
</gene>
<dbReference type="InterPro" id="IPR003594">
    <property type="entry name" value="HATPase_dom"/>
</dbReference>
<evidence type="ECO:0000256" key="8">
    <source>
        <dbReference type="ARBA" id="ARBA00023012"/>
    </source>
</evidence>
<feature type="domain" description="Signal transduction histidine kinase subgroup 3 dimerisation and phosphoacceptor" evidence="12">
    <location>
        <begin position="184"/>
        <end position="248"/>
    </location>
</feature>
<proteinExistence type="predicted"/>
<feature type="transmembrane region" description="Helical" evidence="10">
    <location>
        <begin position="118"/>
        <end position="137"/>
    </location>
</feature>
<name>A0ABR9HAQ2_9ACTN</name>
<dbReference type="Pfam" id="PF02518">
    <property type="entry name" value="HATPase_c"/>
    <property type="match status" value="1"/>
</dbReference>
<dbReference type="InterPro" id="IPR055558">
    <property type="entry name" value="DUF7134"/>
</dbReference>
<dbReference type="PANTHER" id="PTHR24421:SF10">
    <property type="entry name" value="NITRATE_NITRITE SENSOR PROTEIN NARQ"/>
    <property type="match status" value="1"/>
</dbReference>
<dbReference type="SUPFAM" id="SSF55874">
    <property type="entry name" value="ATPase domain of HSP90 chaperone/DNA topoisomerase II/histidine kinase"/>
    <property type="match status" value="1"/>
</dbReference>
<comment type="catalytic activity">
    <reaction evidence="1">
        <text>ATP + protein L-histidine = ADP + protein N-phospho-L-histidine.</text>
        <dbReference type="EC" id="2.7.13.3"/>
    </reaction>
</comment>
<evidence type="ECO:0000256" key="9">
    <source>
        <dbReference type="SAM" id="MobiDB-lite"/>
    </source>
</evidence>
<dbReference type="Gene3D" id="3.30.565.10">
    <property type="entry name" value="Histidine kinase-like ATPase, C-terminal domain"/>
    <property type="match status" value="1"/>
</dbReference>
<evidence type="ECO:0000313" key="15">
    <source>
        <dbReference type="Proteomes" id="UP000598217"/>
    </source>
</evidence>
<dbReference type="CDD" id="cd16917">
    <property type="entry name" value="HATPase_UhpB-NarQ-NarX-like"/>
    <property type="match status" value="1"/>
</dbReference>